<dbReference type="Gene3D" id="2.40.100.10">
    <property type="entry name" value="Cyclophilin-like"/>
    <property type="match status" value="2"/>
</dbReference>
<dbReference type="Proteomes" id="UP000885759">
    <property type="component" value="Unassembled WGS sequence"/>
</dbReference>
<dbReference type="PANTHER" id="PTHR34698">
    <property type="entry name" value="5-OXOPROLINASE SUBUNIT B"/>
    <property type="match status" value="1"/>
</dbReference>
<dbReference type="Pfam" id="PF02626">
    <property type="entry name" value="CT_A_B"/>
    <property type="match status" value="1"/>
</dbReference>
<keyword evidence="2 6" id="KW-0378">Hydrolase</keyword>
<feature type="domain" description="Carboxyltransferase" evidence="4">
    <location>
        <begin position="1"/>
        <end position="190"/>
    </location>
</feature>
<name>A0A7C4Z6J2_9DEIN</name>
<dbReference type="GO" id="GO:0005524">
    <property type="term" value="F:ATP binding"/>
    <property type="evidence" value="ECO:0007669"/>
    <property type="project" value="UniProtKB-KW"/>
</dbReference>
<evidence type="ECO:0000313" key="6">
    <source>
        <dbReference type="EMBL" id="HGY10554.1"/>
    </source>
</evidence>
<comment type="caution">
    <text evidence="6">The sequence shown here is derived from an EMBL/GenBank/DDBJ whole genome shotgun (WGS) entry which is preliminary data.</text>
</comment>
<feature type="domain" description="Carboxyltransferase" evidence="5">
    <location>
        <begin position="244"/>
        <end position="502"/>
    </location>
</feature>
<dbReference type="AlphaFoldDB" id="A0A7C4Z6J2"/>
<dbReference type="SUPFAM" id="SSF160467">
    <property type="entry name" value="PH0987 N-terminal domain-like"/>
    <property type="match status" value="1"/>
</dbReference>
<reference evidence="6" key="1">
    <citation type="journal article" date="2020" name="mSystems">
        <title>Genome- and Community-Level Interaction Insights into Carbon Utilization and Element Cycling Functions of Hydrothermarchaeota in Hydrothermal Sediment.</title>
        <authorList>
            <person name="Zhou Z."/>
            <person name="Liu Y."/>
            <person name="Xu W."/>
            <person name="Pan J."/>
            <person name="Luo Z.H."/>
            <person name="Li M."/>
        </authorList>
    </citation>
    <scope>NUCLEOTIDE SEQUENCE [LARGE SCALE GENOMIC DNA]</scope>
    <source>
        <strain evidence="6">HyVt-570</strain>
    </source>
</reference>
<keyword evidence="1" id="KW-0547">Nucleotide-binding</keyword>
<dbReference type="SMART" id="SM00797">
    <property type="entry name" value="AHS2"/>
    <property type="match status" value="1"/>
</dbReference>
<evidence type="ECO:0000259" key="5">
    <source>
        <dbReference type="SMART" id="SM00797"/>
    </source>
</evidence>
<proteinExistence type="predicted"/>
<dbReference type="InterPro" id="IPR029000">
    <property type="entry name" value="Cyclophilin-like_dom_sf"/>
</dbReference>
<sequence length="502" mass="53173">MSAGAYLVYGEGIDPGVAERVGRAAAAIEADPPNWLRDWIPSYDRIFVEYDPRASDCASLARWARGLSQVTGARRARLVELPTRYGGLDLPEVARQSGLTPEEVVRLHAGKEYRVYAVGFTPGFPFMAEVPEPLRLPRKPTPRPRVPAHAVGIAGRQTGVYPQESPGGWNLIGRTLVRVYDPGRERPFLLEPGDRVRFVPEQGEPPPAPERVELLSAAGPPRLRVLKPGLLTLPLDAGRFRAGRYGLARSGPLDAGAFRTANRLLGNAPDAPALELNLSGPLLEALAPLTVALATRDARGRVRAETRTLAAGETLDLSAPLAGPRGYLAVPGGLALSRFMGSSSPDLKGSVGRSLAPGDRLHLAAGTSGLRRPRRWTGPARAGRGPVPTLRLLPGPQASAEALAALTRAPFRVGSADRMGLRLLGPSVPGGELLSEGVPLGAVQVPPGGSPMLLLADRGTIGGYAKPAVLHPADLDRAGQLREGDRVRFVLAGSEPYCVLEL</sequence>
<dbReference type="SMART" id="SM00796">
    <property type="entry name" value="AHS1"/>
    <property type="match status" value="1"/>
</dbReference>
<organism evidence="6">
    <name type="scientific">Oceanithermus profundus</name>
    <dbReference type="NCBI Taxonomy" id="187137"/>
    <lineage>
        <taxon>Bacteria</taxon>
        <taxon>Thermotogati</taxon>
        <taxon>Deinococcota</taxon>
        <taxon>Deinococci</taxon>
        <taxon>Thermales</taxon>
        <taxon>Thermaceae</taxon>
        <taxon>Oceanithermus</taxon>
    </lineage>
</organism>
<evidence type="ECO:0000256" key="3">
    <source>
        <dbReference type="ARBA" id="ARBA00022840"/>
    </source>
</evidence>
<dbReference type="InterPro" id="IPR003778">
    <property type="entry name" value="CT_A_B"/>
</dbReference>
<protein>
    <submittedName>
        <fullName evidence="6">5-oxoprolinase subunit PxpB</fullName>
        <ecNumber evidence="6">3.5.2.9</ecNumber>
    </submittedName>
</protein>
<dbReference type="Pfam" id="PF02682">
    <property type="entry name" value="CT_C_D"/>
    <property type="match status" value="1"/>
</dbReference>
<dbReference type="PANTHER" id="PTHR34698:SF2">
    <property type="entry name" value="5-OXOPROLINASE SUBUNIT B"/>
    <property type="match status" value="1"/>
</dbReference>
<dbReference type="InterPro" id="IPR003833">
    <property type="entry name" value="CT_C_D"/>
</dbReference>
<keyword evidence="3" id="KW-0067">ATP-binding</keyword>
<evidence type="ECO:0000256" key="1">
    <source>
        <dbReference type="ARBA" id="ARBA00022741"/>
    </source>
</evidence>
<evidence type="ECO:0000259" key="4">
    <source>
        <dbReference type="SMART" id="SM00796"/>
    </source>
</evidence>
<dbReference type="SUPFAM" id="SSF50891">
    <property type="entry name" value="Cyclophilin-like"/>
    <property type="match status" value="2"/>
</dbReference>
<dbReference type="InterPro" id="IPR010016">
    <property type="entry name" value="PxpB"/>
</dbReference>
<dbReference type="EMBL" id="DRPZ01000276">
    <property type="protein sequence ID" value="HGY10554.1"/>
    <property type="molecule type" value="Genomic_DNA"/>
</dbReference>
<evidence type="ECO:0000256" key="2">
    <source>
        <dbReference type="ARBA" id="ARBA00022801"/>
    </source>
</evidence>
<accession>A0A7C4Z6J2</accession>
<gene>
    <name evidence="6" type="primary">pxpB</name>
    <name evidence="6" type="ORF">ENK37_10985</name>
</gene>
<dbReference type="EC" id="3.5.2.9" evidence="6"/>
<dbReference type="GO" id="GO:0017168">
    <property type="term" value="F:5-oxoprolinase (ATP-hydrolyzing) activity"/>
    <property type="evidence" value="ECO:0007669"/>
    <property type="project" value="UniProtKB-EC"/>
</dbReference>
<dbReference type="Gene3D" id="3.30.1360.40">
    <property type="match status" value="1"/>
</dbReference>
<dbReference type="NCBIfam" id="TIGR00370">
    <property type="entry name" value="5-oxoprolinase subunit PxpB"/>
    <property type="match status" value="1"/>
</dbReference>